<organism evidence="1 2">
    <name type="scientific">Ambrosiozyma monospora</name>
    <name type="common">Yeast</name>
    <name type="synonym">Endomycopsis monosporus</name>
    <dbReference type="NCBI Taxonomy" id="43982"/>
    <lineage>
        <taxon>Eukaryota</taxon>
        <taxon>Fungi</taxon>
        <taxon>Dikarya</taxon>
        <taxon>Ascomycota</taxon>
        <taxon>Saccharomycotina</taxon>
        <taxon>Pichiomycetes</taxon>
        <taxon>Pichiales</taxon>
        <taxon>Pichiaceae</taxon>
        <taxon>Ambrosiozyma</taxon>
    </lineage>
</organism>
<protein>
    <submittedName>
        <fullName evidence="1">Unnamed protein product</fullName>
    </submittedName>
</protein>
<evidence type="ECO:0000313" key="1">
    <source>
        <dbReference type="EMBL" id="GME75093.1"/>
    </source>
</evidence>
<keyword evidence="2" id="KW-1185">Reference proteome</keyword>
<dbReference type="Proteomes" id="UP001165064">
    <property type="component" value="Unassembled WGS sequence"/>
</dbReference>
<accession>A0ACB5SWV7</accession>
<sequence length="466" mass="49953">MKSSTLLCSFLLLAELTAGYLFDRDFSLLKKENQGYVKFRGERKSKQTVRKSNSQSKKVTNNFDMVHTGYLYTLNITIGSNKEPVVVQVDTGSADFWIIGSNNSWCSWTSEGQGKYTEDTSRGSLHDCSLYGTFDSSKSDTWVNTGEPLDIVYVDGTGANCTLGTDNIIIDGLEIDDCYIAVSDEASENYGVLGIGPVNLEVTARNADPFVYSNLPLTMKNQGLISKNTYSIYLDEFTDTNTAAILFGGIDHNKYVGDLGLLPIASANEKIDVTLNSISISNGTGKKYTFASGAATALLDTGTGKTLLPTEVVRALSSYVGRDDGSNVMANCDDIADVDLTFEFLGHEVTVPLLGFVQGKTGDECILGIQDSDTIILGDTFLSGAYFVADLEANQVALAVANLDSVDENIEPIVDTIPSATTAPNYSSSQTASSLSAITASSSSLLSHSSNDTISAVKLVKSMYFV</sequence>
<evidence type="ECO:0000313" key="2">
    <source>
        <dbReference type="Proteomes" id="UP001165064"/>
    </source>
</evidence>
<comment type="caution">
    <text evidence="1">The sequence shown here is derived from an EMBL/GenBank/DDBJ whole genome shotgun (WGS) entry which is preliminary data.</text>
</comment>
<reference evidence="1" key="1">
    <citation type="submission" date="2023-04" db="EMBL/GenBank/DDBJ databases">
        <title>Ambrosiozyma monospora NBRC 10751.</title>
        <authorList>
            <person name="Ichikawa N."/>
            <person name="Sato H."/>
            <person name="Tonouchi N."/>
        </authorList>
    </citation>
    <scope>NUCLEOTIDE SEQUENCE</scope>
    <source>
        <strain evidence="1">NBRC 10751</strain>
    </source>
</reference>
<name>A0ACB5SWV7_AMBMO</name>
<proteinExistence type="predicted"/>
<gene>
    <name evidence="1" type="ORF">Amon02_000202200</name>
</gene>
<dbReference type="EMBL" id="BSXS01001114">
    <property type="protein sequence ID" value="GME75093.1"/>
    <property type="molecule type" value="Genomic_DNA"/>
</dbReference>